<feature type="active site" description="Phosphocysteine intermediate; for EIIB activity" evidence="11">
    <location>
        <position position="26"/>
    </location>
</feature>
<dbReference type="InterPro" id="IPR050558">
    <property type="entry name" value="PTS_Sugar-Specific_Components"/>
</dbReference>
<keyword evidence="7 12" id="KW-0812">Transmembrane</keyword>
<feature type="domain" description="PTS EIIB type-1" evidence="14">
    <location>
        <begin position="4"/>
        <end position="86"/>
    </location>
</feature>
<evidence type="ECO:0000259" key="13">
    <source>
        <dbReference type="PROSITE" id="PS51093"/>
    </source>
</evidence>
<comment type="caution">
    <text evidence="16">The sequence shown here is derived from an EMBL/GenBank/DDBJ whole genome shotgun (WGS) entry which is preliminary data.</text>
</comment>
<keyword evidence="2" id="KW-0813">Transport</keyword>
<evidence type="ECO:0000256" key="10">
    <source>
        <dbReference type="ARBA" id="ARBA00023136"/>
    </source>
</evidence>
<feature type="transmembrane region" description="Helical" evidence="12">
    <location>
        <begin position="379"/>
        <end position="401"/>
    </location>
</feature>
<dbReference type="InterPro" id="IPR001127">
    <property type="entry name" value="PTS_EIIA_1_perm"/>
</dbReference>
<dbReference type="GO" id="GO:0090589">
    <property type="term" value="F:protein-phosphocysteine-trehalose phosphotransferase system transporter activity"/>
    <property type="evidence" value="ECO:0007669"/>
    <property type="project" value="TreeGrafter"/>
</dbReference>
<evidence type="ECO:0000313" key="16">
    <source>
        <dbReference type="EMBL" id="KRN65023.1"/>
    </source>
</evidence>
<dbReference type="PROSITE" id="PS51103">
    <property type="entry name" value="PTS_EIIC_TYPE_1"/>
    <property type="match status" value="1"/>
</dbReference>
<evidence type="ECO:0000256" key="6">
    <source>
        <dbReference type="ARBA" id="ARBA00022683"/>
    </source>
</evidence>
<evidence type="ECO:0000256" key="5">
    <source>
        <dbReference type="ARBA" id="ARBA00022679"/>
    </source>
</evidence>
<dbReference type="FunFam" id="2.70.70.10:FF:000001">
    <property type="entry name" value="PTS system glucose-specific IIA component"/>
    <property type="match status" value="1"/>
</dbReference>
<dbReference type="STRING" id="319652.IV80_GL000533"/>
<dbReference type="GO" id="GO:0005886">
    <property type="term" value="C:plasma membrane"/>
    <property type="evidence" value="ECO:0007669"/>
    <property type="project" value="UniProtKB-SubCell"/>
</dbReference>
<name>A0A0R2IJ35_9LACO</name>
<evidence type="ECO:0000256" key="9">
    <source>
        <dbReference type="ARBA" id="ARBA00022989"/>
    </source>
</evidence>
<dbReference type="NCBIfam" id="TIGR01995">
    <property type="entry name" value="PTS-II-ABC-beta"/>
    <property type="match status" value="1"/>
</dbReference>
<dbReference type="PROSITE" id="PS01035">
    <property type="entry name" value="PTS_EIIB_TYPE_1_CYS"/>
    <property type="match status" value="1"/>
</dbReference>
<dbReference type="SUPFAM" id="SSF55604">
    <property type="entry name" value="Glucose permease domain IIB"/>
    <property type="match status" value="1"/>
</dbReference>
<keyword evidence="17" id="KW-1185">Reference proteome</keyword>
<dbReference type="PATRIC" id="fig|319652.3.peg.539"/>
<dbReference type="Gene3D" id="3.30.1360.60">
    <property type="entry name" value="Glucose permease domain IIB"/>
    <property type="match status" value="1"/>
</dbReference>
<dbReference type="Pfam" id="PF00358">
    <property type="entry name" value="PTS_EIIA_1"/>
    <property type="match status" value="1"/>
</dbReference>
<dbReference type="PROSITE" id="PS51098">
    <property type="entry name" value="PTS_EIIB_TYPE_1"/>
    <property type="match status" value="1"/>
</dbReference>
<evidence type="ECO:0000256" key="12">
    <source>
        <dbReference type="SAM" id="Phobius"/>
    </source>
</evidence>
<dbReference type="AlphaFoldDB" id="A0A0R2IJ35"/>
<dbReference type="PANTHER" id="PTHR30175:SF1">
    <property type="entry name" value="PTS SYSTEM ARBUTIN-, CELLOBIOSE-, AND SALICIN-SPECIFIC EIIBC COMPONENT-RELATED"/>
    <property type="match status" value="1"/>
</dbReference>
<reference evidence="16 17" key="1">
    <citation type="journal article" date="2015" name="Genome Announc.">
        <title>Expanding the biotechnology potential of lactobacilli through comparative genomics of 213 strains and associated genera.</title>
        <authorList>
            <person name="Sun Z."/>
            <person name="Harris H.M."/>
            <person name="McCann A."/>
            <person name="Guo C."/>
            <person name="Argimon S."/>
            <person name="Zhang W."/>
            <person name="Yang X."/>
            <person name="Jeffery I.B."/>
            <person name="Cooney J.C."/>
            <person name="Kagawa T.F."/>
            <person name="Liu W."/>
            <person name="Song Y."/>
            <person name="Salvetti E."/>
            <person name="Wrobel A."/>
            <person name="Rasinkangas P."/>
            <person name="Parkhill J."/>
            <person name="Rea M.C."/>
            <person name="O'Sullivan O."/>
            <person name="Ritari J."/>
            <person name="Douillard F.P."/>
            <person name="Paul Ross R."/>
            <person name="Yang R."/>
            <person name="Briner A.E."/>
            <person name="Felis G.E."/>
            <person name="de Vos W.M."/>
            <person name="Barrangou R."/>
            <person name="Klaenhammer T.R."/>
            <person name="Caufield P.W."/>
            <person name="Cui Y."/>
            <person name="Zhang H."/>
            <person name="O'Toole P.W."/>
        </authorList>
    </citation>
    <scope>NUCLEOTIDE SEQUENCE [LARGE SCALE GENOMIC DNA]</scope>
    <source>
        <strain evidence="16 17">DSM 17757</strain>
    </source>
</reference>
<dbReference type="CDD" id="cd00212">
    <property type="entry name" value="PTS_IIB_glc"/>
    <property type="match status" value="1"/>
</dbReference>
<feature type="transmembrane region" description="Helical" evidence="12">
    <location>
        <begin position="421"/>
        <end position="442"/>
    </location>
</feature>
<evidence type="ECO:0000256" key="7">
    <source>
        <dbReference type="ARBA" id="ARBA00022692"/>
    </source>
</evidence>
<sequence length="615" mass="66480">MKHEKEIKDIVENIGGAANVKRVTHCMTRLRFNLIDNGKADLNKISEIDGVLNTQIQNDQLQVVIGPAVADWYDELLEVTGLSESSNTASNEENKKGVISRILDVLSNIFLPVIPAIAAAGMLKAILGLLSTFAIISAKSDTYIVLNLMADTTFYFLPFLLAISASKLFKTNTILAAVLAGALLYPTLINEVGKISSYHFLRLPIPVISYSSSVIPIILSVWLMSYIYKFVNKHMPDMLKVIFVPTVVLLITIPIELIVLGPLGNYVGELLSGFFMSLFSFSGLIAGFVMGALRPLMVITGMHQAITPVVFQNFASKGYDVLMPTMLMSTFAQAAGVLTMIIKVKSVKEKSVIYSSGLSAFLGITEPALYGVIIKYKRVLLSVCIGGGLGSAYVSMMGYHLGSFTPSNVLSLAVYAMYPKFIHIVIGALISVVSTVILVFVLQPVNPIKDKKPIIKTNSINSTDESDEVEVYAPIEGKLTSLQNVPDTTFSSGAMGDGFAIIPEKGVVEAPFDGTVEVIANTGHAVGLRSNNGVEILIHIGIDTVELNGKYFTVLVTQGEKVTQGQELVKFDLEAIKKNYNVISPVIVTTGKVATDKKHEGIEIKPSDLITVAHP</sequence>
<evidence type="ECO:0000256" key="4">
    <source>
        <dbReference type="ARBA" id="ARBA00022597"/>
    </source>
</evidence>
<dbReference type="InterPro" id="IPR001996">
    <property type="entry name" value="PTS_IIB_1"/>
</dbReference>
<dbReference type="InterPro" id="IPR003352">
    <property type="entry name" value="PTS_EIIC"/>
</dbReference>
<evidence type="ECO:0000256" key="2">
    <source>
        <dbReference type="ARBA" id="ARBA00022448"/>
    </source>
</evidence>
<dbReference type="InterPro" id="IPR036878">
    <property type="entry name" value="Glu_permease_IIB"/>
</dbReference>
<feature type="transmembrane region" description="Helical" evidence="12">
    <location>
        <begin position="270"/>
        <end position="293"/>
    </location>
</feature>
<feature type="transmembrane region" description="Helical" evidence="12">
    <location>
        <begin position="109"/>
        <end position="136"/>
    </location>
</feature>
<dbReference type="InterPro" id="IPR011055">
    <property type="entry name" value="Dup_hybrid_motif"/>
</dbReference>
<dbReference type="NCBIfam" id="TIGR00830">
    <property type="entry name" value="PTBA"/>
    <property type="match status" value="1"/>
</dbReference>
<feature type="domain" description="PTS EIIA type-1" evidence="13">
    <location>
        <begin position="487"/>
        <end position="590"/>
    </location>
</feature>
<dbReference type="Gene3D" id="2.70.70.10">
    <property type="entry name" value="Glucose Permease (Domain IIA)"/>
    <property type="match status" value="1"/>
</dbReference>
<evidence type="ECO:0000256" key="3">
    <source>
        <dbReference type="ARBA" id="ARBA00022475"/>
    </source>
</evidence>
<accession>A0A0R2IJ35</accession>
<evidence type="ECO:0000256" key="11">
    <source>
        <dbReference type="PROSITE-ProRule" id="PRU00421"/>
    </source>
</evidence>
<keyword evidence="8" id="KW-0418">Kinase</keyword>
<proteinExistence type="predicted"/>
<feature type="transmembrane region" description="Helical" evidence="12">
    <location>
        <begin position="168"/>
        <end position="188"/>
    </location>
</feature>
<dbReference type="PROSITE" id="PS51093">
    <property type="entry name" value="PTS_EIIA_TYPE_1"/>
    <property type="match status" value="1"/>
</dbReference>
<gene>
    <name evidence="16" type="ORF">IV80_GL000533</name>
</gene>
<comment type="subcellular location">
    <subcellularLocation>
        <location evidence="1">Cell membrane</location>
        <topology evidence="1">Multi-pass membrane protein</topology>
    </subcellularLocation>
</comment>
<evidence type="ECO:0000259" key="15">
    <source>
        <dbReference type="PROSITE" id="PS51103"/>
    </source>
</evidence>
<dbReference type="Pfam" id="PF00367">
    <property type="entry name" value="PTS_EIIB"/>
    <property type="match status" value="1"/>
</dbReference>
<dbReference type="InterPro" id="IPR011297">
    <property type="entry name" value="PTS_IIABC_b_glu"/>
</dbReference>
<dbReference type="InterPro" id="IPR013013">
    <property type="entry name" value="PTS_EIIC_1"/>
</dbReference>
<feature type="transmembrane region" description="Helical" evidence="12">
    <location>
        <begin position="208"/>
        <end position="229"/>
    </location>
</feature>
<dbReference type="GO" id="GO:0016301">
    <property type="term" value="F:kinase activity"/>
    <property type="evidence" value="ECO:0007669"/>
    <property type="project" value="UniProtKB-KW"/>
</dbReference>
<feature type="transmembrane region" description="Helical" evidence="12">
    <location>
        <begin position="142"/>
        <end position="161"/>
    </location>
</feature>
<dbReference type="EMBL" id="JQBR01000013">
    <property type="protein sequence ID" value="KRN65023.1"/>
    <property type="molecule type" value="Genomic_DNA"/>
</dbReference>
<dbReference type="RefSeq" id="WP_057752685.1">
    <property type="nucleotide sequence ID" value="NZ_BJVH01000012.1"/>
</dbReference>
<dbReference type="PROSITE" id="PS00371">
    <property type="entry name" value="PTS_EIIA_TYPE_1_HIS"/>
    <property type="match status" value="1"/>
</dbReference>
<dbReference type="PANTHER" id="PTHR30175">
    <property type="entry name" value="PHOSPHOTRANSFERASE SYSTEM TRANSPORT PROTEIN"/>
    <property type="match status" value="1"/>
</dbReference>
<keyword evidence="9 12" id="KW-1133">Transmembrane helix</keyword>
<dbReference type="OrthoDB" id="9769191at2"/>
<keyword evidence="3" id="KW-1003">Cell membrane</keyword>
<keyword evidence="10 12" id="KW-0472">Membrane</keyword>
<protein>
    <submittedName>
        <fullName evidence="16">PTS system beta-glucoside-specific EIIBCA component</fullName>
    </submittedName>
</protein>
<dbReference type="Proteomes" id="UP000051568">
    <property type="component" value="Unassembled WGS sequence"/>
</dbReference>
<feature type="transmembrane region" description="Helical" evidence="12">
    <location>
        <begin position="241"/>
        <end position="264"/>
    </location>
</feature>
<dbReference type="InterPro" id="IPR018113">
    <property type="entry name" value="PTrfase_EIIB_Cys"/>
</dbReference>
<keyword evidence="5" id="KW-0808">Transferase</keyword>
<feature type="transmembrane region" description="Helical" evidence="12">
    <location>
        <begin position="321"/>
        <end position="341"/>
    </location>
</feature>
<evidence type="ECO:0000256" key="1">
    <source>
        <dbReference type="ARBA" id="ARBA00004651"/>
    </source>
</evidence>
<dbReference type="GO" id="GO:0009401">
    <property type="term" value="P:phosphoenolpyruvate-dependent sugar phosphotransferase system"/>
    <property type="evidence" value="ECO:0007669"/>
    <property type="project" value="UniProtKB-KW"/>
</dbReference>
<evidence type="ECO:0000259" key="14">
    <source>
        <dbReference type="PROSITE" id="PS51098"/>
    </source>
</evidence>
<keyword evidence="4" id="KW-0762">Sugar transport</keyword>
<dbReference type="GO" id="GO:0008982">
    <property type="term" value="F:protein-N(PI)-phosphohistidine-sugar phosphotransferase activity"/>
    <property type="evidence" value="ECO:0007669"/>
    <property type="project" value="InterPro"/>
</dbReference>
<evidence type="ECO:0000313" key="17">
    <source>
        <dbReference type="Proteomes" id="UP000051568"/>
    </source>
</evidence>
<organism evidence="16 17">
    <name type="scientific">Pediococcus cellicola</name>
    <dbReference type="NCBI Taxonomy" id="319652"/>
    <lineage>
        <taxon>Bacteria</taxon>
        <taxon>Bacillati</taxon>
        <taxon>Bacillota</taxon>
        <taxon>Bacilli</taxon>
        <taxon>Lactobacillales</taxon>
        <taxon>Lactobacillaceae</taxon>
        <taxon>Pediococcus</taxon>
    </lineage>
</organism>
<feature type="transmembrane region" description="Helical" evidence="12">
    <location>
        <begin position="353"/>
        <end position="372"/>
    </location>
</feature>
<dbReference type="SUPFAM" id="SSF51261">
    <property type="entry name" value="Duplicated hybrid motif"/>
    <property type="match status" value="1"/>
</dbReference>
<dbReference type="GO" id="GO:0015771">
    <property type="term" value="P:trehalose transport"/>
    <property type="evidence" value="ECO:0007669"/>
    <property type="project" value="TreeGrafter"/>
</dbReference>
<dbReference type="Pfam" id="PF02378">
    <property type="entry name" value="PTS_EIIC"/>
    <property type="match status" value="1"/>
</dbReference>
<keyword evidence="6" id="KW-0598">Phosphotransferase system</keyword>
<feature type="domain" description="PTS EIIC type-1" evidence="15">
    <location>
        <begin position="104"/>
        <end position="458"/>
    </location>
</feature>
<evidence type="ECO:0000256" key="8">
    <source>
        <dbReference type="ARBA" id="ARBA00022777"/>
    </source>
</evidence>